<evidence type="ECO:0000259" key="2">
    <source>
        <dbReference type="Pfam" id="PF13439"/>
    </source>
</evidence>
<dbReference type="PANTHER" id="PTHR12526">
    <property type="entry name" value="GLYCOSYLTRANSFERASE"/>
    <property type="match status" value="1"/>
</dbReference>
<evidence type="ECO:0000313" key="4">
    <source>
        <dbReference type="Proteomes" id="UP000593765"/>
    </source>
</evidence>
<dbReference type="Proteomes" id="UP000593765">
    <property type="component" value="Chromosome"/>
</dbReference>
<gene>
    <name evidence="3" type="ORF">IPV69_06460</name>
</gene>
<dbReference type="EMBL" id="CP063458">
    <property type="protein sequence ID" value="QOV90997.1"/>
    <property type="molecule type" value="Genomic_DNA"/>
</dbReference>
<dbReference type="GO" id="GO:0016757">
    <property type="term" value="F:glycosyltransferase activity"/>
    <property type="evidence" value="ECO:0007669"/>
    <property type="project" value="UniProtKB-ARBA"/>
</dbReference>
<protein>
    <submittedName>
        <fullName evidence="3">Glycosyltransferase</fullName>
    </submittedName>
</protein>
<dbReference type="KEGG" id="hbs:IPV69_06460"/>
<dbReference type="Gene3D" id="3.40.50.2000">
    <property type="entry name" value="Glycogen Phosphorylase B"/>
    <property type="match status" value="2"/>
</dbReference>
<feature type="domain" description="Glycosyl transferase family 1" evidence="1">
    <location>
        <begin position="185"/>
        <end position="334"/>
    </location>
</feature>
<keyword evidence="4" id="KW-1185">Reference proteome</keyword>
<dbReference type="InterPro" id="IPR028098">
    <property type="entry name" value="Glyco_trans_4-like_N"/>
</dbReference>
<dbReference type="Pfam" id="PF00534">
    <property type="entry name" value="Glycos_transf_1"/>
    <property type="match status" value="1"/>
</dbReference>
<dbReference type="InterPro" id="IPR001296">
    <property type="entry name" value="Glyco_trans_1"/>
</dbReference>
<accession>A0A7M2WZQ6</accession>
<evidence type="ECO:0000259" key="1">
    <source>
        <dbReference type="Pfam" id="PF00534"/>
    </source>
</evidence>
<evidence type="ECO:0000313" key="3">
    <source>
        <dbReference type="EMBL" id="QOV90997.1"/>
    </source>
</evidence>
<reference evidence="3 4" key="1">
    <citation type="submission" date="2020-10" db="EMBL/GenBank/DDBJ databases">
        <title>Wide distribution of Phycisphaera-like planctomycetes from WD2101 soil group in peatlands and genome analysis of the first cultivated representative.</title>
        <authorList>
            <person name="Dedysh S.N."/>
            <person name="Beletsky A.V."/>
            <person name="Ivanova A."/>
            <person name="Kulichevskaya I.S."/>
            <person name="Suzina N.E."/>
            <person name="Philippov D.A."/>
            <person name="Rakitin A.L."/>
            <person name="Mardanov A.V."/>
            <person name="Ravin N.V."/>
        </authorList>
    </citation>
    <scope>NUCLEOTIDE SEQUENCE [LARGE SCALE GENOMIC DNA]</scope>
    <source>
        <strain evidence="3 4">M1803</strain>
    </source>
</reference>
<dbReference type="Pfam" id="PF13439">
    <property type="entry name" value="Glyco_transf_4"/>
    <property type="match status" value="1"/>
</dbReference>
<sequence>MRRILLLITDLEIGGTPTVVRELALRLRDPSHVEIEVACLSKWGPVADQLRDAGVRVTALGAGSPLDFLRTLFRLVRLIREGNFDTVFSFLIHANAMATAAAPFCPEVRFLQSIQTTQPEPRWHWWLQRLIQHAAAKVVVPSPSAAEVAKGWAGVARERAVVISNAVDIESFNEIYAGNAARQAQTPRRVGFIGRLDPIKRVPDLVMAMSHQPSGRLDIYGEGVDRPAIEAAVRRWGLQDRVKLHGAITRPHEALATMDVLVLPSKAEGFGLVLIEAMAAGVPVIGADVPGIRDVIRHLDTGLLLEDVSPMQFVQAIVTATHTVLRASLISNARAEVERQFSWPAVLPRYRELLGLR</sequence>
<feature type="domain" description="Glycosyltransferase subfamily 4-like N-terminal" evidence="2">
    <location>
        <begin position="13"/>
        <end position="170"/>
    </location>
</feature>
<proteinExistence type="predicted"/>
<dbReference type="AlphaFoldDB" id="A0A7M2WZQ6"/>
<dbReference type="SUPFAM" id="SSF53756">
    <property type="entry name" value="UDP-Glycosyltransferase/glycogen phosphorylase"/>
    <property type="match status" value="1"/>
</dbReference>
<name>A0A7M2WZQ6_9BACT</name>
<organism evidence="3 4">
    <name type="scientific">Humisphaera borealis</name>
    <dbReference type="NCBI Taxonomy" id="2807512"/>
    <lineage>
        <taxon>Bacteria</taxon>
        <taxon>Pseudomonadati</taxon>
        <taxon>Planctomycetota</taxon>
        <taxon>Phycisphaerae</taxon>
        <taxon>Tepidisphaerales</taxon>
        <taxon>Tepidisphaeraceae</taxon>
        <taxon>Humisphaera</taxon>
    </lineage>
</organism>
<dbReference type="RefSeq" id="WP_206294105.1">
    <property type="nucleotide sequence ID" value="NZ_CP063458.1"/>
</dbReference>